<keyword evidence="15" id="KW-0805">Transcription regulation</keyword>
<accession>A0AAD3TAT4</accession>
<feature type="domain" description="Protein kinase" evidence="27">
    <location>
        <begin position="474"/>
        <end position="763"/>
    </location>
</feature>
<keyword evidence="8" id="KW-0547">Nucleotide-binding</keyword>
<name>A0AAD3TAT4_NEPGR</name>
<keyword evidence="9" id="KW-0418">Kinase</keyword>
<dbReference type="AlphaFoldDB" id="A0AAD3TAT4"/>
<dbReference type="GO" id="GO:0008380">
    <property type="term" value="P:RNA splicing"/>
    <property type="evidence" value="ECO:0007669"/>
    <property type="project" value="UniProtKB-KW"/>
</dbReference>
<dbReference type="GO" id="GO:0005524">
    <property type="term" value="F:ATP binding"/>
    <property type="evidence" value="ECO:0007669"/>
    <property type="project" value="UniProtKB-KW"/>
</dbReference>
<keyword evidence="4" id="KW-0507">mRNA processing</keyword>
<evidence type="ECO:0000259" key="28">
    <source>
        <dbReference type="PROSITE" id="PS51392"/>
    </source>
</evidence>
<dbReference type="PANTHER" id="PTHR13954">
    <property type="entry name" value="IRE1-RELATED"/>
    <property type="match status" value="1"/>
</dbReference>
<evidence type="ECO:0000256" key="17">
    <source>
        <dbReference type="ARBA" id="ARBA00023157"/>
    </source>
</evidence>
<evidence type="ECO:0000256" key="16">
    <source>
        <dbReference type="ARBA" id="ARBA00023136"/>
    </source>
</evidence>
<evidence type="ECO:0000313" key="30">
    <source>
        <dbReference type="Proteomes" id="UP001279734"/>
    </source>
</evidence>
<keyword evidence="30" id="KW-1185">Reference proteome</keyword>
<comment type="caution">
    <text evidence="29">The sequence shown here is derived from an EMBL/GenBank/DDBJ whole genome shotgun (WGS) entry which is preliminary data.</text>
</comment>
<keyword evidence="14 26" id="KW-1133">Transmembrane helix</keyword>
<dbReference type="GO" id="GO:0042742">
    <property type="term" value="P:defense response to bacterium"/>
    <property type="evidence" value="ECO:0007669"/>
    <property type="project" value="UniProtKB-ARBA"/>
</dbReference>
<evidence type="ECO:0000256" key="20">
    <source>
        <dbReference type="ARBA" id="ARBA00023187"/>
    </source>
</evidence>
<dbReference type="GO" id="GO:0004674">
    <property type="term" value="F:protein serine/threonine kinase activity"/>
    <property type="evidence" value="ECO:0007669"/>
    <property type="project" value="UniProtKB-KW"/>
</dbReference>
<dbReference type="GO" id="GO:0036498">
    <property type="term" value="P:IRE1-mediated unfolded protein response"/>
    <property type="evidence" value="ECO:0007669"/>
    <property type="project" value="TreeGrafter"/>
</dbReference>
<dbReference type="GO" id="GO:0006397">
    <property type="term" value="P:mRNA processing"/>
    <property type="evidence" value="ECO:0007669"/>
    <property type="project" value="UniProtKB-KW"/>
</dbReference>
<dbReference type="InterPro" id="IPR038357">
    <property type="entry name" value="KEN_sf"/>
</dbReference>
<evidence type="ECO:0000256" key="6">
    <source>
        <dbReference type="ARBA" id="ARBA00022692"/>
    </source>
</evidence>
<evidence type="ECO:0000256" key="21">
    <source>
        <dbReference type="ARBA" id="ARBA00023230"/>
    </source>
</evidence>
<evidence type="ECO:0000256" key="25">
    <source>
        <dbReference type="ARBA" id="ARBA00065357"/>
    </source>
</evidence>
<comment type="catalytic activity">
    <reaction evidence="23">
        <text>L-threonyl-[protein] + ATP = O-phospho-L-threonyl-[protein] + ADP + H(+)</text>
        <dbReference type="Rhea" id="RHEA:46608"/>
        <dbReference type="Rhea" id="RHEA-COMP:11060"/>
        <dbReference type="Rhea" id="RHEA-COMP:11605"/>
        <dbReference type="ChEBI" id="CHEBI:15378"/>
        <dbReference type="ChEBI" id="CHEBI:30013"/>
        <dbReference type="ChEBI" id="CHEBI:30616"/>
        <dbReference type="ChEBI" id="CHEBI:61977"/>
        <dbReference type="ChEBI" id="CHEBI:456216"/>
        <dbReference type="EC" id="2.7.11.1"/>
    </reaction>
</comment>
<evidence type="ECO:0000259" key="27">
    <source>
        <dbReference type="PROSITE" id="PS50011"/>
    </source>
</evidence>
<keyword evidence="10" id="KW-0378">Hydrolase</keyword>
<dbReference type="SMART" id="SM00220">
    <property type="entry name" value="S_TKc"/>
    <property type="match status" value="1"/>
</dbReference>
<dbReference type="GO" id="GO:1990604">
    <property type="term" value="C:IRE1-TRAF2-ASK1 complex"/>
    <property type="evidence" value="ECO:0007669"/>
    <property type="project" value="TreeGrafter"/>
</dbReference>
<dbReference type="Gene3D" id="2.130.10.10">
    <property type="entry name" value="YVTN repeat-like/Quinoprotein amine dehydrogenase"/>
    <property type="match status" value="1"/>
</dbReference>
<evidence type="ECO:0000256" key="14">
    <source>
        <dbReference type="ARBA" id="ARBA00022989"/>
    </source>
</evidence>
<dbReference type="CDD" id="cd10422">
    <property type="entry name" value="RNase_Ire1"/>
    <property type="match status" value="1"/>
</dbReference>
<keyword evidence="18" id="KW-0804">Transcription</keyword>
<comment type="catalytic activity">
    <reaction evidence="24">
        <text>L-seryl-[protein] + ATP = O-phospho-L-seryl-[protein] + ADP + H(+)</text>
        <dbReference type="Rhea" id="RHEA:17989"/>
        <dbReference type="Rhea" id="RHEA-COMP:9863"/>
        <dbReference type="Rhea" id="RHEA-COMP:11604"/>
        <dbReference type="ChEBI" id="CHEBI:15378"/>
        <dbReference type="ChEBI" id="CHEBI:29999"/>
        <dbReference type="ChEBI" id="CHEBI:30616"/>
        <dbReference type="ChEBI" id="CHEBI:83421"/>
        <dbReference type="ChEBI" id="CHEBI:456216"/>
        <dbReference type="EC" id="2.7.11.1"/>
    </reaction>
</comment>
<evidence type="ECO:0000256" key="12">
    <source>
        <dbReference type="ARBA" id="ARBA00022840"/>
    </source>
</evidence>
<dbReference type="PANTHER" id="PTHR13954:SF6">
    <property type="entry name" value="NON-SPECIFIC SERINE_THREONINE PROTEIN KINASE"/>
    <property type="match status" value="1"/>
</dbReference>
<organism evidence="29 30">
    <name type="scientific">Nepenthes gracilis</name>
    <name type="common">Slender pitcher plant</name>
    <dbReference type="NCBI Taxonomy" id="150966"/>
    <lineage>
        <taxon>Eukaryota</taxon>
        <taxon>Viridiplantae</taxon>
        <taxon>Streptophyta</taxon>
        <taxon>Embryophyta</taxon>
        <taxon>Tracheophyta</taxon>
        <taxon>Spermatophyta</taxon>
        <taxon>Magnoliopsida</taxon>
        <taxon>eudicotyledons</taxon>
        <taxon>Gunneridae</taxon>
        <taxon>Pentapetalae</taxon>
        <taxon>Caryophyllales</taxon>
        <taxon>Nepenthaceae</taxon>
        <taxon>Nepenthes</taxon>
    </lineage>
</organism>
<dbReference type="GO" id="GO:0016787">
    <property type="term" value="F:hydrolase activity"/>
    <property type="evidence" value="ECO:0007669"/>
    <property type="project" value="UniProtKB-KW"/>
</dbReference>
<dbReference type="GO" id="GO:0051082">
    <property type="term" value="F:unfolded protein binding"/>
    <property type="evidence" value="ECO:0007669"/>
    <property type="project" value="TreeGrafter"/>
</dbReference>
<dbReference type="SUPFAM" id="SSF56112">
    <property type="entry name" value="Protein kinase-like (PK-like)"/>
    <property type="match status" value="1"/>
</dbReference>
<dbReference type="Gene3D" id="3.30.200.20">
    <property type="entry name" value="Phosphorylase Kinase, domain 1"/>
    <property type="match status" value="1"/>
</dbReference>
<keyword evidence="11" id="KW-0256">Endoplasmic reticulum</keyword>
<comment type="subunit">
    <text evidence="25">Homodimer; disulfide-linked. Dimer formation is driven by hydrophobic interactions within the N-terminal luminal domains and stabilized by disulfide bridges.</text>
</comment>
<keyword evidence="22" id="KW-0511">Multifunctional enzyme</keyword>
<dbReference type="InterPro" id="IPR015943">
    <property type="entry name" value="WD40/YVTN_repeat-like_dom_sf"/>
</dbReference>
<keyword evidence="12" id="KW-0067">ATP-binding</keyword>
<dbReference type="SUPFAM" id="SSF50998">
    <property type="entry name" value="Quinoprotein alcohol dehydrogenase-like"/>
    <property type="match status" value="1"/>
</dbReference>
<dbReference type="InterPro" id="IPR000719">
    <property type="entry name" value="Prot_kinase_dom"/>
</dbReference>
<dbReference type="PROSITE" id="PS51392">
    <property type="entry name" value="KEN"/>
    <property type="match status" value="1"/>
</dbReference>
<keyword evidence="19" id="KW-0325">Glycoprotein</keyword>
<reference evidence="29" key="1">
    <citation type="submission" date="2023-05" db="EMBL/GenBank/DDBJ databases">
        <title>Nepenthes gracilis genome sequencing.</title>
        <authorList>
            <person name="Fukushima K."/>
        </authorList>
    </citation>
    <scope>NUCLEOTIDE SEQUENCE</scope>
    <source>
        <strain evidence="29">SING2019-196</strain>
    </source>
</reference>
<feature type="transmembrane region" description="Helical" evidence="26">
    <location>
        <begin position="381"/>
        <end position="403"/>
    </location>
</feature>
<gene>
    <name evidence="29" type="ORF">Nepgr_026989</name>
</gene>
<dbReference type="Pfam" id="PF00069">
    <property type="entry name" value="Pkinase"/>
    <property type="match status" value="1"/>
</dbReference>
<keyword evidence="13" id="KW-0391">Immunity</keyword>
<evidence type="ECO:0000256" key="3">
    <source>
        <dbReference type="ARBA" id="ARBA00022527"/>
    </source>
</evidence>
<dbReference type="EMBL" id="BSYO01000029">
    <property type="protein sequence ID" value="GMH25146.1"/>
    <property type="molecule type" value="Genomic_DNA"/>
</dbReference>
<dbReference type="Proteomes" id="UP001279734">
    <property type="component" value="Unassembled WGS sequence"/>
</dbReference>
<dbReference type="InterPro" id="IPR011009">
    <property type="entry name" value="Kinase-like_dom_sf"/>
</dbReference>
<evidence type="ECO:0000256" key="22">
    <source>
        <dbReference type="ARBA" id="ARBA00023268"/>
    </source>
</evidence>
<dbReference type="FunFam" id="3.30.200.20:FF:000077">
    <property type="entry name" value="Putative Serine/threonine-protein kinase/endoribonuclease IRE1"/>
    <property type="match status" value="1"/>
</dbReference>
<dbReference type="FunFam" id="1.20.1440.180:FF:000002">
    <property type="entry name" value="Serine/threonine-protein kinase/endoribonuclease IRE1"/>
    <property type="match status" value="1"/>
</dbReference>
<keyword evidence="17" id="KW-1015">Disulfide bond</keyword>
<sequence length="897" mass="100542">MKLTILPFVCFFATIAGILCSRDIVLISGSELSLRDQGPGSFSRPAGRSLLFFEPKQEVELVAALNGTVYLIDSDSRKVLWSFSSGPPIHSSYHTPVNQEDKKDQAVVSSYSYADCGDDWELYLNTHYGKLKIGCSMQDFINRTPLLSEDGGIILGSRHATVLKVDPWTGRLISNYTHSGSSNRSQFGGKTDPVASKENIAGLEKSSSMDLKSSSVELCIKRIDYSLQSFASNSNELWNLTIAFFEAGVQCRGGNSLSDGASSGSVDELGSNYDSQMSIPSPCLLEFVVRRFRSETAFESFLKFHRTLEADRASEITPLLNQADSFSASHHKAVSSSAQNHMHPSLPKYLDFLGSSDSGKAVPRPPLELKNNKFQTSRNQAFYGLGMLAKAYIPWFAVFMVLLRMGYIAYCNAQIAREKFAQFLPFKRNRTRRSGKSIGSVEEGQYIESDDKKWLNPGSLVDSCRNGGVIGKLFISNTEIAKGSNGTVIFDGIYDGRKVAVKRLLQAHHDVAIKEIQNLIAADQHPNIVRLYGVECDKDFLYISLERCICSLSDLIQLHTNSPHNIMFANLATNASTEHKAKLNSLRATMQDIALWKGNGYPSPLLIKLMRDVVSGLVHLHELGIIHRDIKPQNVLITKERTLCAKLSDMGISKRLLADMSSLGLLATGCGTSGWQAPEQLLHGHQTRAVDMFSLGCLFFFCVTGGGHPFGDWFERDANIINNQRDLFLVEHIPEALQLFSNLLHLDPEMRPKAFEVLHHPFFWDSEMRLSFLRDASDRVELETNSDILNALESVGPLALGAKWNEKMEPAFINNIGRYRRYKYDSVRDLLRVVRNKLNHYRELPKEIQGILGPIPEGFDEYFTSRFPRLLIEVYKVLYRFCREEKCFLKYFGGVSL</sequence>
<evidence type="ECO:0000256" key="7">
    <source>
        <dbReference type="ARBA" id="ARBA00022729"/>
    </source>
</evidence>
<dbReference type="Pfam" id="PF06479">
    <property type="entry name" value="Ribonuc_2-5A"/>
    <property type="match status" value="1"/>
</dbReference>
<evidence type="ECO:0000256" key="5">
    <source>
        <dbReference type="ARBA" id="ARBA00022679"/>
    </source>
</evidence>
<keyword evidence="7" id="KW-0732">Signal</keyword>
<keyword evidence="6 26" id="KW-0812">Transmembrane</keyword>
<dbReference type="GO" id="GO:0004521">
    <property type="term" value="F:RNA endonuclease activity"/>
    <property type="evidence" value="ECO:0007669"/>
    <property type="project" value="InterPro"/>
</dbReference>
<evidence type="ECO:0000256" key="8">
    <source>
        <dbReference type="ARBA" id="ARBA00022741"/>
    </source>
</evidence>
<evidence type="ECO:0000256" key="15">
    <source>
        <dbReference type="ARBA" id="ARBA00023015"/>
    </source>
</evidence>
<evidence type="ECO:0000256" key="1">
    <source>
        <dbReference type="ARBA" id="ARBA00004115"/>
    </source>
</evidence>
<evidence type="ECO:0000313" key="29">
    <source>
        <dbReference type="EMBL" id="GMH25146.1"/>
    </source>
</evidence>
<dbReference type="InterPro" id="IPR045133">
    <property type="entry name" value="IRE1/2-like"/>
</dbReference>
<dbReference type="PROSITE" id="PS50011">
    <property type="entry name" value="PROTEIN_KINASE_DOM"/>
    <property type="match status" value="1"/>
</dbReference>
<proteinExistence type="predicted"/>
<evidence type="ECO:0000256" key="23">
    <source>
        <dbReference type="ARBA" id="ARBA00047899"/>
    </source>
</evidence>
<comment type="subcellular location">
    <subcellularLocation>
        <location evidence="1">Endoplasmic reticulum membrane</location>
        <topology evidence="1">Single-pass type I membrane protein</topology>
    </subcellularLocation>
</comment>
<keyword evidence="16 26" id="KW-0472">Membrane</keyword>
<evidence type="ECO:0000256" key="2">
    <source>
        <dbReference type="ARBA" id="ARBA00012513"/>
    </source>
</evidence>
<feature type="domain" description="KEN" evidence="28">
    <location>
        <begin position="766"/>
        <end position="894"/>
    </location>
</feature>
<evidence type="ECO:0000256" key="11">
    <source>
        <dbReference type="ARBA" id="ARBA00022824"/>
    </source>
</evidence>
<keyword evidence="21" id="KW-0834">Unfolded protein response</keyword>
<evidence type="ECO:0000256" key="24">
    <source>
        <dbReference type="ARBA" id="ARBA00048679"/>
    </source>
</evidence>
<dbReference type="InterPro" id="IPR011047">
    <property type="entry name" value="Quinoprotein_ADH-like_sf"/>
</dbReference>
<dbReference type="EC" id="2.7.11.1" evidence="2"/>
<keyword evidence="5" id="KW-0808">Transferase</keyword>
<evidence type="ECO:0000256" key="19">
    <source>
        <dbReference type="ARBA" id="ARBA00023180"/>
    </source>
</evidence>
<keyword evidence="20" id="KW-0508">mRNA splicing</keyword>
<dbReference type="FunFam" id="1.10.510.10:FF:000463">
    <property type="entry name" value="Serine/threonine-protein kinase/endoribonuclease IRE1a"/>
    <property type="match status" value="1"/>
</dbReference>
<dbReference type="GO" id="GO:0002376">
    <property type="term" value="P:immune system process"/>
    <property type="evidence" value="ECO:0007669"/>
    <property type="project" value="UniProtKB-KW"/>
</dbReference>
<evidence type="ECO:0000256" key="10">
    <source>
        <dbReference type="ARBA" id="ARBA00022801"/>
    </source>
</evidence>
<dbReference type="Gene3D" id="1.20.1440.180">
    <property type="entry name" value="KEN domain"/>
    <property type="match status" value="1"/>
</dbReference>
<dbReference type="GO" id="GO:0009751">
    <property type="term" value="P:response to salicylic acid"/>
    <property type="evidence" value="ECO:0007669"/>
    <property type="project" value="UniProtKB-ARBA"/>
</dbReference>
<dbReference type="Gene3D" id="1.10.510.10">
    <property type="entry name" value="Transferase(Phosphotransferase) domain 1"/>
    <property type="match status" value="1"/>
</dbReference>
<dbReference type="InterPro" id="IPR008271">
    <property type="entry name" value="Ser/Thr_kinase_AS"/>
</dbReference>
<dbReference type="SMART" id="SM00564">
    <property type="entry name" value="PQQ"/>
    <property type="match status" value="2"/>
</dbReference>
<evidence type="ECO:0000256" key="13">
    <source>
        <dbReference type="ARBA" id="ARBA00022859"/>
    </source>
</evidence>
<evidence type="ECO:0000256" key="9">
    <source>
        <dbReference type="ARBA" id="ARBA00022777"/>
    </source>
</evidence>
<dbReference type="InterPro" id="IPR010513">
    <property type="entry name" value="KEN_dom"/>
</dbReference>
<protein>
    <recommendedName>
        <fullName evidence="2">non-specific serine/threonine protein kinase</fullName>
        <ecNumber evidence="2">2.7.11.1</ecNumber>
    </recommendedName>
</protein>
<dbReference type="PROSITE" id="PS00108">
    <property type="entry name" value="PROTEIN_KINASE_ST"/>
    <property type="match status" value="1"/>
</dbReference>
<evidence type="ECO:0000256" key="4">
    <source>
        <dbReference type="ARBA" id="ARBA00022664"/>
    </source>
</evidence>
<dbReference type="SMART" id="SM00580">
    <property type="entry name" value="PUG"/>
    <property type="match status" value="1"/>
</dbReference>
<keyword evidence="3" id="KW-0723">Serine/threonine-protein kinase</keyword>
<evidence type="ECO:0000256" key="18">
    <source>
        <dbReference type="ARBA" id="ARBA00023163"/>
    </source>
</evidence>
<dbReference type="InterPro" id="IPR018391">
    <property type="entry name" value="PQQ_b-propeller_rpt"/>
</dbReference>
<evidence type="ECO:0000256" key="26">
    <source>
        <dbReference type="SAM" id="Phobius"/>
    </source>
</evidence>